<feature type="chain" id="PRO_5036366145" evidence="1">
    <location>
        <begin position="22"/>
        <end position="165"/>
    </location>
</feature>
<accession>A0A5B0MHZ8</accession>
<gene>
    <name evidence="3" type="ORF">PGT21_036414</name>
    <name evidence="2" type="ORF">PGTUg99_037575</name>
</gene>
<sequence>MLLRRLSAVLIASTQLTSTIARPQGLFDTRLDGAGDNQRFTDLVNTMNIGLAKVKKANGVDQASVYYIIADMVFMVPQIDLAVRAIGQNAARVTAGADNIVIGNTVQNVSDDNFKIGKTLFEMWFEWMHPDVINQYIQVLESEFMNNSNQFAGVQALGRQDTTIA</sequence>
<feature type="signal peptide" evidence="1">
    <location>
        <begin position="1"/>
        <end position="21"/>
    </location>
</feature>
<proteinExistence type="predicted"/>
<dbReference type="AlphaFoldDB" id="A0A5B0MHZ8"/>
<keyword evidence="4" id="KW-1185">Reference proteome</keyword>
<keyword evidence="1" id="KW-0732">Signal</keyword>
<comment type="caution">
    <text evidence="2">The sequence shown here is derived from an EMBL/GenBank/DDBJ whole genome shotgun (WGS) entry which is preliminary data.</text>
</comment>
<evidence type="ECO:0000313" key="4">
    <source>
        <dbReference type="Proteomes" id="UP000324748"/>
    </source>
</evidence>
<evidence type="ECO:0000313" key="3">
    <source>
        <dbReference type="EMBL" id="KAA1091636.1"/>
    </source>
</evidence>
<dbReference type="EMBL" id="VDEP01000471">
    <property type="protein sequence ID" value="KAA1076261.1"/>
    <property type="molecule type" value="Genomic_DNA"/>
</dbReference>
<dbReference type="Proteomes" id="UP000324748">
    <property type="component" value="Unassembled WGS sequence"/>
</dbReference>
<name>A0A5B0MHZ8_PUCGR</name>
<protein>
    <submittedName>
        <fullName evidence="2">Uncharacterized protein</fullName>
    </submittedName>
</protein>
<dbReference type="EMBL" id="VSWC01000092">
    <property type="protein sequence ID" value="KAA1091636.1"/>
    <property type="molecule type" value="Genomic_DNA"/>
</dbReference>
<dbReference type="OrthoDB" id="2496215at2759"/>
<dbReference type="Proteomes" id="UP000325313">
    <property type="component" value="Unassembled WGS sequence"/>
</dbReference>
<evidence type="ECO:0000256" key="1">
    <source>
        <dbReference type="SAM" id="SignalP"/>
    </source>
</evidence>
<evidence type="ECO:0000313" key="2">
    <source>
        <dbReference type="EMBL" id="KAA1076261.1"/>
    </source>
</evidence>
<reference evidence="4 5" key="1">
    <citation type="submission" date="2019-05" db="EMBL/GenBank/DDBJ databases">
        <title>Emergence of the Ug99 lineage of the wheat stem rust pathogen through somatic hybridization.</title>
        <authorList>
            <person name="Li F."/>
            <person name="Upadhyaya N.M."/>
            <person name="Sperschneider J."/>
            <person name="Matny O."/>
            <person name="Nguyen-Phuc H."/>
            <person name="Mago R."/>
            <person name="Raley C."/>
            <person name="Miller M.E."/>
            <person name="Silverstein K.A.T."/>
            <person name="Henningsen E."/>
            <person name="Hirsch C.D."/>
            <person name="Visser B."/>
            <person name="Pretorius Z.A."/>
            <person name="Steffenson B.J."/>
            <person name="Schwessinger B."/>
            <person name="Dodds P.N."/>
            <person name="Figueroa M."/>
        </authorList>
    </citation>
    <scope>NUCLEOTIDE SEQUENCE [LARGE SCALE GENOMIC DNA]</scope>
    <source>
        <strain evidence="3">21-0</strain>
        <strain evidence="2 5">Ug99</strain>
    </source>
</reference>
<evidence type="ECO:0000313" key="5">
    <source>
        <dbReference type="Proteomes" id="UP000325313"/>
    </source>
</evidence>
<organism evidence="2 5">
    <name type="scientific">Puccinia graminis f. sp. tritici</name>
    <dbReference type="NCBI Taxonomy" id="56615"/>
    <lineage>
        <taxon>Eukaryota</taxon>
        <taxon>Fungi</taxon>
        <taxon>Dikarya</taxon>
        <taxon>Basidiomycota</taxon>
        <taxon>Pucciniomycotina</taxon>
        <taxon>Pucciniomycetes</taxon>
        <taxon>Pucciniales</taxon>
        <taxon>Pucciniaceae</taxon>
        <taxon>Puccinia</taxon>
    </lineage>
</organism>